<dbReference type="Gene3D" id="2.40.50.90">
    <property type="match status" value="3"/>
</dbReference>
<organism evidence="10 11">
    <name type="scientific">Alosa alosa</name>
    <name type="common">allis shad</name>
    <dbReference type="NCBI Taxonomy" id="278164"/>
    <lineage>
        <taxon>Eukaryota</taxon>
        <taxon>Metazoa</taxon>
        <taxon>Chordata</taxon>
        <taxon>Craniata</taxon>
        <taxon>Vertebrata</taxon>
        <taxon>Euteleostomi</taxon>
        <taxon>Actinopterygii</taxon>
        <taxon>Neopterygii</taxon>
        <taxon>Teleostei</taxon>
        <taxon>Clupei</taxon>
        <taxon>Clupeiformes</taxon>
        <taxon>Clupeoidei</taxon>
        <taxon>Clupeidae</taxon>
        <taxon>Alosa</taxon>
    </lineage>
</organism>
<feature type="domain" description="HTH OST-type" evidence="9">
    <location>
        <begin position="3"/>
        <end position="76"/>
    </location>
</feature>
<dbReference type="Gene3D" id="3.30.420.610">
    <property type="entry name" value="LOTUS domain-like"/>
    <property type="match status" value="3"/>
</dbReference>
<dbReference type="GO" id="GO:0007283">
    <property type="term" value="P:spermatogenesis"/>
    <property type="evidence" value="ECO:0007669"/>
    <property type="project" value="UniProtKB-KW"/>
</dbReference>
<dbReference type="PANTHER" id="PTHR22948:SF14">
    <property type="entry name" value="TUDOR DOMAIN-CONTAINING PROTEIN 7"/>
    <property type="match status" value="1"/>
</dbReference>
<comment type="subcellular location">
    <subcellularLocation>
        <location evidence="1">Cytoplasm</location>
    </subcellularLocation>
</comment>
<dbReference type="InterPro" id="IPR050621">
    <property type="entry name" value="Tudor_domain_containing"/>
</dbReference>
<feature type="domain" description="HTH OST-type" evidence="9">
    <location>
        <begin position="209"/>
        <end position="276"/>
    </location>
</feature>
<evidence type="ECO:0000256" key="7">
    <source>
        <dbReference type="SAM" id="MobiDB-lite"/>
    </source>
</evidence>
<evidence type="ECO:0000256" key="4">
    <source>
        <dbReference type="ARBA" id="ARBA00022782"/>
    </source>
</evidence>
<keyword evidence="3" id="KW-0677">Repeat</keyword>
<evidence type="ECO:0000313" key="10">
    <source>
        <dbReference type="EMBL" id="KAG5285320.1"/>
    </source>
</evidence>
<evidence type="ECO:0008006" key="12">
    <source>
        <dbReference type="Google" id="ProtNLM"/>
    </source>
</evidence>
<evidence type="ECO:0000256" key="1">
    <source>
        <dbReference type="ARBA" id="ARBA00004496"/>
    </source>
</evidence>
<dbReference type="GO" id="GO:0003723">
    <property type="term" value="F:RNA binding"/>
    <property type="evidence" value="ECO:0007669"/>
    <property type="project" value="UniProtKB-KW"/>
</dbReference>
<gene>
    <name evidence="10" type="ORF">AALO_G00002090</name>
</gene>
<keyword evidence="5" id="KW-0744">Spermatogenesis</keyword>
<dbReference type="InterPro" id="IPR035437">
    <property type="entry name" value="SNase_OB-fold_sf"/>
</dbReference>
<evidence type="ECO:0000313" key="11">
    <source>
        <dbReference type="Proteomes" id="UP000823561"/>
    </source>
</evidence>
<evidence type="ECO:0000259" key="8">
    <source>
        <dbReference type="PROSITE" id="PS50304"/>
    </source>
</evidence>
<dbReference type="GO" id="GO:0034587">
    <property type="term" value="P:piRNA processing"/>
    <property type="evidence" value="ECO:0007669"/>
    <property type="project" value="TreeGrafter"/>
</dbReference>
<keyword evidence="4" id="KW-0221">Differentiation</keyword>
<dbReference type="PANTHER" id="PTHR22948">
    <property type="entry name" value="TUDOR DOMAIN CONTAINING PROTEIN"/>
    <property type="match status" value="1"/>
</dbReference>
<accession>A0AAV6HGX9</accession>
<dbReference type="AlphaFoldDB" id="A0AAV6HGX9"/>
<dbReference type="CDD" id="cd09974">
    <property type="entry name" value="LOTUS_3_TDRD7"/>
    <property type="match status" value="1"/>
</dbReference>
<dbReference type="InterPro" id="IPR041966">
    <property type="entry name" value="LOTUS-like"/>
</dbReference>
<feature type="domain" description="Tudor" evidence="8">
    <location>
        <begin position="484"/>
        <end position="542"/>
    </location>
</feature>
<proteinExistence type="predicted"/>
<dbReference type="SUPFAM" id="SSF63748">
    <property type="entry name" value="Tudor/PWWP/MBT"/>
    <property type="match status" value="3"/>
</dbReference>
<sequence length="1040" mass="116205">MTDIELVKKMLRAVLQSNKNGVSVSRLQSDYRTLTGEFIQHKQMGYPSLVGFLRSIPSVVRIEYRLGEEVCFAAVCQETAHIAQLIARQRAPKKTGRAKMVNCHMRVKPASPFMLHAKPRTSLRQPGYMSRPGRGGFSKPGNYGIQRQMFNSNQPSVTTFRPTAYPERPRLALSSQFQREVYVSKNTHQSSGVSPARPAALVKELTAAQIPHLQGQVKQLLTKYSSGVWLSKIPQLYCDLFKQELHPTALKDMENWTHICSVEKPGSNNIVDRLVYPTLNIPSKPTPTPTAKPTSPSPKYSLLPTPPQSPVALFPSSTCMSPLPSGPVVVSADVKQKLRELLEKYSNGLWAHALPKLFQEAYRTCFPVQVLSDLSVLSDSCVIEYPMPDNKRKAILYTLPPVDEGKHQNSGAPQRKLFHPVTNSLVPPLLLPREDYPSVLVVEALSTNSLVIRYIGESYSQAQEAMEDSMREFYSVMGRSVAPPVLLANRLYAVRVEEEEVLRAQVCEVTADKVKVYFVDHGFSELVGRDKILRLDEQFLKLPFQASTCRLAGLSDFHTDASVLKVLESQVCGHILLAEVVDRGEVPLVVLYDTSQEDDVNINALCLKSLQDSAMSHPLQVNSTYLNVSVTNVCSDGTIFCQVPCRGLAKLKALFEKIESFISSQGSSELLVAKPFCGKICLARYQRKWSRVEITNLHGSRVLDILFVDMGLPASVEVIELREIPPPFLPDLITIPFQAFKCGLEELSVGEGVWSPNSIMWLRDTVLNMTDCSMRIARLDESKLVHIYLFPSNSCQEVASSVNHQLLNSDLWSPAPPPAPPRVRSLAAGDAPLCESSDSSVMPPVLDMPQVGQNIDVFVSVACHPGHFVVQPWEELYKLIVLMGEMILYYNRVQDNKTLVVEKNLICAAKVENNWHRVLVKGVLTNGLVSLYELDYGKHELVSSSQLRPLINEFRQLPFQAITAELSGVTQSPWSEEAAMVFRNHVEKRPLVARVEAVQDAACPWDRKITVYLVDTSQDHRDIWVHNLMTEFLDELSKAA</sequence>
<name>A0AAV6HGX9_9TELE</name>
<dbReference type="InterPro" id="IPR025605">
    <property type="entry name" value="OST-HTH/LOTUS_dom"/>
</dbReference>
<dbReference type="InterPro" id="IPR002999">
    <property type="entry name" value="Tudor"/>
</dbReference>
<keyword evidence="2" id="KW-0963">Cytoplasm</keyword>
<keyword evidence="11" id="KW-1185">Reference proteome</keyword>
<dbReference type="SMART" id="SM00333">
    <property type="entry name" value="TUDOR"/>
    <property type="match status" value="3"/>
</dbReference>
<keyword evidence="6" id="KW-0694">RNA-binding</keyword>
<reference evidence="10 11" key="1">
    <citation type="submission" date="2020-10" db="EMBL/GenBank/DDBJ databases">
        <title>Chromosome-scale genome assembly of the Allis shad, Alosa alosa.</title>
        <authorList>
            <person name="Margot Z."/>
            <person name="Christophe K."/>
            <person name="Cabau C."/>
            <person name="Louis A."/>
            <person name="Berthelot C."/>
            <person name="Parey E."/>
            <person name="Roest Crollius H."/>
            <person name="Montfort J."/>
            <person name="Robinson-Rechavi M."/>
            <person name="Bucao C."/>
            <person name="Bouchez O."/>
            <person name="Gislard M."/>
            <person name="Lluch J."/>
            <person name="Milhes M."/>
            <person name="Lampietro C."/>
            <person name="Lopez Roques C."/>
            <person name="Donnadieu C."/>
            <person name="Braasch I."/>
            <person name="Desvignes T."/>
            <person name="Postlethwait J."/>
            <person name="Bobe J."/>
            <person name="Guiguen Y."/>
        </authorList>
    </citation>
    <scope>NUCLEOTIDE SEQUENCE [LARGE SCALE GENOMIC DNA]</scope>
    <source>
        <strain evidence="10">M-15738</strain>
        <tissue evidence="10">Blood</tissue>
    </source>
</reference>
<dbReference type="InterPro" id="IPR037978">
    <property type="entry name" value="TDRD7_LOTUS_3"/>
</dbReference>
<evidence type="ECO:0000259" key="9">
    <source>
        <dbReference type="PROSITE" id="PS51644"/>
    </source>
</evidence>
<feature type="region of interest" description="Disordered" evidence="7">
    <location>
        <begin position="282"/>
        <end position="302"/>
    </location>
</feature>
<dbReference type="EMBL" id="JADWDJ010000001">
    <property type="protein sequence ID" value="KAG5285320.1"/>
    <property type="molecule type" value="Genomic_DNA"/>
</dbReference>
<evidence type="ECO:0000256" key="2">
    <source>
        <dbReference type="ARBA" id="ARBA00022490"/>
    </source>
</evidence>
<evidence type="ECO:0000256" key="5">
    <source>
        <dbReference type="ARBA" id="ARBA00022871"/>
    </source>
</evidence>
<protein>
    <recommendedName>
        <fullName evidence="12">Tudor domain-containing protein 7</fullName>
    </recommendedName>
</protein>
<dbReference type="GO" id="GO:0030719">
    <property type="term" value="P:P granule organization"/>
    <property type="evidence" value="ECO:0007669"/>
    <property type="project" value="TreeGrafter"/>
</dbReference>
<dbReference type="GO" id="GO:0043186">
    <property type="term" value="C:P granule"/>
    <property type="evidence" value="ECO:0007669"/>
    <property type="project" value="TreeGrafter"/>
</dbReference>
<dbReference type="Pfam" id="PF00567">
    <property type="entry name" value="TUDOR"/>
    <property type="match status" value="3"/>
</dbReference>
<dbReference type="Pfam" id="PF12872">
    <property type="entry name" value="OST-HTH"/>
    <property type="match status" value="1"/>
</dbReference>
<dbReference type="PROSITE" id="PS51644">
    <property type="entry name" value="HTH_OST"/>
    <property type="match status" value="3"/>
</dbReference>
<dbReference type="Gene3D" id="2.30.30.140">
    <property type="match status" value="3"/>
</dbReference>
<dbReference type="PROSITE" id="PS50304">
    <property type="entry name" value="TUDOR"/>
    <property type="match status" value="1"/>
</dbReference>
<comment type="caution">
    <text evidence="10">The sequence shown here is derived from an EMBL/GenBank/DDBJ whole genome shotgun (WGS) entry which is preliminary data.</text>
</comment>
<dbReference type="Proteomes" id="UP000823561">
    <property type="component" value="Chromosome 1"/>
</dbReference>
<evidence type="ECO:0000256" key="3">
    <source>
        <dbReference type="ARBA" id="ARBA00022737"/>
    </source>
</evidence>
<evidence type="ECO:0000256" key="6">
    <source>
        <dbReference type="ARBA" id="ARBA00022884"/>
    </source>
</evidence>
<feature type="domain" description="HTH OST-type" evidence="9">
    <location>
        <begin position="330"/>
        <end position="398"/>
    </location>
</feature>